<keyword evidence="1" id="KW-0001">2Fe-2S</keyword>
<evidence type="ECO:0000259" key="6">
    <source>
        <dbReference type="PROSITE" id="PS51296"/>
    </source>
</evidence>
<evidence type="ECO:0000256" key="2">
    <source>
        <dbReference type="ARBA" id="ARBA00022723"/>
    </source>
</evidence>
<dbReference type="InterPro" id="IPR014349">
    <property type="entry name" value="Rieske_Fe-S_prot"/>
</dbReference>
<protein>
    <submittedName>
        <fullName evidence="7">Rieske (2Fe-2S) protein</fullName>
    </submittedName>
</protein>
<dbReference type="RefSeq" id="WP_132070903.1">
    <property type="nucleotide sequence ID" value="NZ_SMLH01000004.1"/>
</dbReference>
<keyword evidence="4" id="KW-0411">Iron-sulfur</keyword>
<dbReference type="PROSITE" id="PS51257">
    <property type="entry name" value="PROKAR_LIPOPROTEIN"/>
    <property type="match status" value="1"/>
</dbReference>
<keyword evidence="2" id="KW-0479">Metal-binding</keyword>
<keyword evidence="8" id="KW-1185">Reference proteome</keyword>
<evidence type="ECO:0000256" key="1">
    <source>
        <dbReference type="ARBA" id="ARBA00022714"/>
    </source>
</evidence>
<dbReference type="InterPro" id="IPR036922">
    <property type="entry name" value="Rieske_2Fe-2S_sf"/>
</dbReference>
<evidence type="ECO:0000256" key="5">
    <source>
        <dbReference type="ARBA" id="ARBA00023157"/>
    </source>
</evidence>
<evidence type="ECO:0000313" key="7">
    <source>
        <dbReference type="EMBL" id="TDE29339.1"/>
    </source>
</evidence>
<dbReference type="Gene3D" id="2.102.10.10">
    <property type="entry name" value="Rieske [2Fe-2S] iron-sulphur domain"/>
    <property type="match status" value="1"/>
</dbReference>
<dbReference type="InterPro" id="IPR017941">
    <property type="entry name" value="Rieske_2Fe-2S"/>
</dbReference>
<gene>
    <name evidence="7" type="ORF">E0I61_09255</name>
</gene>
<evidence type="ECO:0000313" key="8">
    <source>
        <dbReference type="Proteomes" id="UP000294685"/>
    </source>
</evidence>
<keyword evidence="3" id="KW-0408">Iron</keyword>
<sequence>MNRKEFLKTCGFSCLAGLAGASLLQSCSSSQVLAKDIDGSDILVPLTDFEIKDNGTIKYKKYIIIQNEKLKYPICVYRFGVNNYSALLMQCTHQGTELQVFGDKLQCSAHGSEFSNKGSVENGPADRNLRNFPIKIDNNTLKISLK</sequence>
<accession>A0ABY2DRD6</accession>
<keyword evidence="5" id="KW-1015">Disulfide bond</keyword>
<comment type="caution">
    <text evidence="7">The sequence shown here is derived from an EMBL/GenBank/DDBJ whole genome shotgun (WGS) entry which is preliminary data.</text>
</comment>
<evidence type="ECO:0000256" key="4">
    <source>
        <dbReference type="ARBA" id="ARBA00023014"/>
    </source>
</evidence>
<dbReference type="PANTHER" id="PTHR10134">
    <property type="entry name" value="CYTOCHROME B-C1 COMPLEX SUBUNIT RIESKE, MITOCHONDRIAL"/>
    <property type="match status" value="1"/>
</dbReference>
<proteinExistence type="predicted"/>
<dbReference type="Proteomes" id="UP000294685">
    <property type="component" value="Unassembled WGS sequence"/>
</dbReference>
<organism evidence="7 8">
    <name type="scientific">Flavobacterium ranwuense</name>
    <dbReference type="NCBI Taxonomy" id="2541725"/>
    <lineage>
        <taxon>Bacteria</taxon>
        <taxon>Pseudomonadati</taxon>
        <taxon>Bacteroidota</taxon>
        <taxon>Flavobacteriia</taxon>
        <taxon>Flavobacteriales</taxon>
        <taxon>Flavobacteriaceae</taxon>
        <taxon>Flavobacterium</taxon>
    </lineage>
</organism>
<dbReference type="PROSITE" id="PS51296">
    <property type="entry name" value="RIESKE"/>
    <property type="match status" value="1"/>
</dbReference>
<feature type="domain" description="Rieske" evidence="6">
    <location>
        <begin position="43"/>
        <end position="143"/>
    </location>
</feature>
<dbReference type="EMBL" id="SMLH01000004">
    <property type="protein sequence ID" value="TDE29339.1"/>
    <property type="molecule type" value="Genomic_DNA"/>
</dbReference>
<dbReference type="CDD" id="cd03467">
    <property type="entry name" value="Rieske"/>
    <property type="match status" value="1"/>
</dbReference>
<reference evidence="7 8" key="1">
    <citation type="submission" date="2019-03" db="EMBL/GenBank/DDBJ databases">
        <title>Novel species of Flavobacterium.</title>
        <authorList>
            <person name="Liu Q."/>
            <person name="Xin Y.-H."/>
        </authorList>
    </citation>
    <scope>NUCLEOTIDE SEQUENCE [LARGE SCALE GENOMIC DNA]</scope>
    <source>
        <strain evidence="7 8">LB2P22</strain>
    </source>
</reference>
<name>A0ABY2DRD6_9FLAO</name>
<dbReference type="SUPFAM" id="SSF50022">
    <property type="entry name" value="ISP domain"/>
    <property type="match status" value="1"/>
</dbReference>
<evidence type="ECO:0000256" key="3">
    <source>
        <dbReference type="ARBA" id="ARBA00023004"/>
    </source>
</evidence>
<dbReference type="Pfam" id="PF00355">
    <property type="entry name" value="Rieske"/>
    <property type="match status" value="1"/>
</dbReference>